<reference evidence="2" key="1">
    <citation type="submission" date="2023-06" db="EMBL/GenBank/DDBJ databases">
        <title>Genome-scale phylogeny and comparative genomics of the fungal order Sordariales.</title>
        <authorList>
            <consortium name="Lawrence Berkeley National Laboratory"/>
            <person name="Hensen N."/>
            <person name="Bonometti L."/>
            <person name="Westerberg I."/>
            <person name="Brannstrom I.O."/>
            <person name="Guillou S."/>
            <person name="Cros-Aarteil S."/>
            <person name="Calhoun S."/>
            <person name="Haridas S."/>
            <person name="Kuo A."/>
            <person name="Mondo S."/>
            <person name="Pangilinan J."/>
            <person name="Riley R."/>
            <person name="LaButti K."/>
            <person name="Andreopoulos B."/>
            <person name="Lipzen A."/>
            <person name="Chen C."/>
            <person name="Yanf M."/>
            <person name="Daum C."/>
            <person name="Ng V."/>
            <person name="Clum A."/>
            <person name="Steindorff A."/>
            <person name="Ohm R."/>
            <person name="Martin F."/>
            <person name="Silar P."/>
            <person name="Natvig D."/>
            <person name="Lalanne C."/>
            <person name="Gautier V."/>
            <person name="Ament-velasquez S.L."/>
            <person name="Kruys A."/>
            <person name="Hutchinson M.I."/>
            <person name="Powell A.J."/>
            <person name="Barry K."/>
            <person name="Miller A.N."/>
            <person name="Grigoriev I.V."/>
            <person name="Debuchy R."/>
            <person name="Gladieux P."/>
            <person name="Thoren M.H."/>
            <person name="Johannesson H."/>
        </authorList>
    </citation>
    <scope>NUCLEOTIDE SEQUENCE</scope>
    <source>
        <strain evidence="2">SMH2392-1A</strain>
    </source>
</reference>
<accession>A0AA39ZTN6</accession>
<dbReference type="RefSeq" id="XP_060290312.1">
    <property type="nucleotide sequence ID" value="XM_060438795.1"/>
</dbReference>
<organism evidence="2 3">
    <name type="scientific">Lasiosphaeria miniovina</name>
    <dbReference type="NCBI Taxonomy" id="1954250"/>
    <lineage>
        <taxon>Eukaryota</taxon>
        <taxon>Fungi</taxon>
        <taxon>Dikarya</taxon>
        <taxon>Ascomycota</taxon>
        <taxon>Pezizomycotina</taxon>
        <taxon>Sordariomycetes</taxon>
        <taxon>Sordariomycetidae</taxon>
        <taxon>Sordariales</taxon>
        <taxon>Lasiosphaeriaceae</taxon>
        <taxon>Lasiosphaeria</taxon>
    </lineage>
</organism>
<comment type="caution">
    <text evidence="2">The sequence shown here is derived from an EMBL/GenBank/DDBJ whole genome shotgun (WGS) entry which is preliminary data.</text>
</comment>
<sequence length="557" mass="62748">MTWPSFVTIDAPDTGSRNGDPAESRKLKAAVVESSLIIHNPPDIPLKAEILGVCVVSMENADQNKYGWIVADFLRWKTLFHQVGNKAAQTWLSSLDIAAFLEGVAGLDINNSDEVAQKILGGKNDHIVGLPTDAVDLKASVLKHIIDRARVAKENDTTLFIMVFAPVTPEQDICIDFENQDKIYLPADQIRQVIWEAVDHTDQPVILMTSSPFTGGWACSPSIMGTCTVSDRVLNIMSKSCGAAFANRFIDLCTTRRTPLLTDDQRIMVEYDDMMPLRPTDLQIELLHKFQRKIHEVLEQRLSGLAVHHALDFEESSDAWTTYAPRTGRPLAGFWAKRWDKPSVAVDQNIDRFEFFGEAFGGTRASQIFHLKYLATIELETCPGDWTRGVTGITHSLLSEFLATRFPEEAHVKRVFDSIEFRGSSMIVAQVVAKYLDLPEPDGVKCRYWSEKLLDRTLEHKFRVAFGDIHNLFDQVAVPPGEKRHEYKTVRFWRASRWLATAIAMRFADASDKEIQDFISNEVRSLFGKIFNTQLTLLLSDQSVTCLGNAWLAWLGL</sequence>
<protein>
    <submittedName>
        <fullName evidence="2">Uncharacterized protein</fullName>
    </submittedName>
</protein>
<dbReference type="EMBL" id="JAUIRO010000008">
    <property type="protein sequence ID" value="KAK0703453.1"/>
    <property type="molecule type" value="Genomic_DNA"/>
</dbReference>
<name>A0AA39ZTN6_9PEZI</name>
<evidence type="ECO:0000313" key="2">
    <source>
        <dbReference type="EMBL" id="KAK0703453.1"/>
    </source>
</evidence>
<dbReference type="GeneID" id="85322065"/>
<evidence type="ECO:0000256" key="1">
    <source>
        <dbReference type="SAM" id="MobiDB-lite"/>
    </source>
</evidence>
<feature type="region of interest" description="Disordered" evidence="1">
    <location>
        <begin position="1"/>
        <end position="22"/>
    </location>
</feature>
<dbReference type="Proteomes" id="UP001172101">
    <property type="component" value="Unassembled WGS sequence"/>
</dbReference>
<evidence type="ECO:0000313" key="3">
    <source>
        <dbReference type="Proteomes" id="UP001172101"/>
    </source>
</evidence>
<proteinExistence type="predicted"/>
<gene>
    <name evidence="2" type="ORF">B0T26DRAFT_657567</name>
</gene>
<keyword evidence="3" id="KW-1185">Reference proteome</keyword>
<dbReference type="AlphaFoldDB" id="A0AA39ZTN6"/>
<feature type="non-terminal residue" evidence="2">
    <location>
        <position position="1"/>
    </location>
</feature>